<keyword evidence="7 9" id="KW-0012">Acyltransferase</keyword>
<organism evidence="9 10">
    <name type="scientific">Sphingomonas suaedae</name>
    <dbReference type="NCBI Taxonomy" id="2599297"/>
    <lineage>
        <taxon>Bacteria</taxon>
        <taxon>Pseudomonadati</taxon>
        <taxon>Pseudomonadota</taxon>
        <taxon>Alphaproteobacteria</taxon>
        <taxon>Sphingomonadales</taxon>
        <taxon>Sphingomonadaceae</taxon>
        <taxon>Sphingomonas</taxon>
    </lineage>
</organism>
<evidence type="ECO:0000259" key="8">
    <source>
        <dbReference type="SMART" id="SM00563"/>
    </source>
</evidence>
<dbReference type="GO" id="GO:0016020">
    <property type="term" value="C:membrane"/>
    <property type="evidence" value="ECO:0007669"/>
    <property type="project" value="UniProtKB-SubCell"/>
</dbReference>
<dbReference type="SMART" id="SM00563">
    <property type="entry name" value="PlsC"/>
    <property type="match status" value="1"/>
</dbReference>
<protein>
    <submittedName>
        <fullName evidence="9">1-acyl-sn-glycerol-3-phosphate acyltransferase</fullName>
    </submittedName>
</protein>
<dbReference type="Proteomes" id="UP000318055">
    <property type="component" value="Chromosome"/>
</dbReference>
<dbReference type="GO" id="GO:0042171">
    <property type="term" value="F:lysophosphatidic acid acyltransferase activity"/>
    <property type="evidence" value="ECO:0007669"/>
    <property type="project" value="TreeGrafter"/>
</dbReference>
<keyword evidence="3" id="KW-0812">Transmembrane</keyword>
<dbReference type="EMBL" id="CP042239">
    <property type="protein sequence ID" value="QDX28333.1"/>
    <property type="molecule type" value="Genomic_DNA"/>
</dbReference>
<evidence type="ECO:0000256" key="5">
    <source>
        <dbReference type="ARBA" id="ARBA00023098"/>
    </source>
</evidence>
<evidence type="ECO:0000313" key="9">
    <source>
        <dbReference type="EMBL" id="QDX28333.1"/>
    </source>
</evidence>
<gene>
    <name evidence="9" type="ORF">FPZ54_16185</name>
</gene>
<keyword evidence="4" id="KW-1133">Transmembrane helix</keyword>
<keyword evidence="6" id="KW-0472">Membrane</keyword>
<keyword evidence="10" id="KW-1185">Reference proteome</keyword>
<dbReference type="AlphaFoldDB" id="A0A518RLJ9"/>
<feature type="domain" description="Phospholipid/glycerol acyltransferase" evidence="8">
    <location>
        <begin position="41"/>
        <end position="155"/>
    </location>
</feature>
<dbReference type="PANTHER" id="PTHR23063">
    <property type="entry name" value="PHOSPHOLIPID ACYLTRANSFERASE"/>
    <property type="match status" value="1"/>
</dbReference>
<keyword evidence="2 9" id="KW-0808">Transferase</keyword>
<dbReference type="PANTHER" id="PTHR23063:SF52">
    <property type="entry name" value="LYSOPHOSPHATIDYLCHOLINE ACYLTRANSFERASE"/>
    <property type="match status" value="1"/>
</dbReference>
<evidence type="ECO:0000256" key="7">
    <source>
        <dbReference type="ARBA" id="ARBA00023315"/>
    </source>
</evidence>
<evidence type="ECO:0000256" key="3">
    <source>
        <dbReference type="ARBA" id="ARBA00022692"/>
    </source>
</evidence>
<evidence type="ECO:0000313" key="10">
    <source>
        <dbReference type="Proteomes" id="UP000318055"/>
    </source>
</evidence>
<accession>A0A518RLJ9</accession>
<keyword evidence="5" id="KW-0443">Lipid metabolism</keyword>
<proteinExistence type="predicted"/>
<dbReference type="GO" id="GO:0006629">
    <property type="term" value="P:lipid metabolic process"/>
    <property type="evidence" value="ECO:0007669"/>
    <property type="project" value="UniProtKB-KW"/>
</dbReference>
<reference evidence="9 10" key="1">
    <citation type="submission" date="2019-07" db="EMBL/GenBank/DDBJ databases">
        <title>Sphingomonas alkalisoli sp. nov., isolated from rhizosphere soil of Suaedae salsa.</title>
        <authorList>
            <person name="Zhang H."/>
            <person name="Xu L."/>
            <person name="Zhang J.-X."/>
            <person name="Sun J.-Q."/>
        </authorList>
    </citation>
    <scope>NUCLEOTIDE SEQUENCE [LARGE SCALE GENOMIC DNA]</scope>
    <source>
        <strain evidence="9 10">XS-10</strain>
    </source>
</reference>
<evidence type="ECO:0000256" key="4">
    <source>
        <dbReference type="ARBA" id="ARBA00022989"/>
    </source>
</evidence>
<dbReference type="InterPro" id="IPR002123">
    <property type="entry name" value="Plipid/glycerol_acylTrfase"/>
</dbReference>
<name>A0A518RLJ9_9SPHN</name>
<dbReference type="OrthoDB" id="9806880at2"/>
<dbReference type="KEGG" id="ssua:FPZ54_16185"/>
<dbReference type="CDD" id="cd07989">
    <property type="entry name" value="LPLAT_AGPAT-like"/>
    <property type="match status" value="1"/>
</dbReference>
<dbReference type="SUPFAM" id="SSF69593">
    <property type="entry name" value="Glycerol-3-phosphate (1)-acyltransferase"/>
    <property type="match status" value="1"/>
</dbReference>
<dbReference type="Pfam" id="PF01553">
    <property type="entry name" value="Acyltransferase"/>
    <property type="match status" value="1"/>
</dbReference>
<comment type="subcellular location">
    <subcellularLocation>
        <location evidence="1">Membrane</location>
    </subcellularLocation>
</comment>
<evidence type="ECO:0000256" key="2">
    <source>
        <dbReference type="ARBA" id="ARBA00022679"/>
    </source>
</evidence>
<evidence type="ECO:0000256" key="6">
    <source>
        <dbReference type="ARBA" id="ARBA00023136"/>
    </source>
</evidence>
<sequence>MHYLWRLLRLSSPWPRWFLGRAGRIAGARVQVVGTPLRRDVFYVSNHLSWIDILALGGASGTAFVAKAEIGASPIVGWLAGLNRTVYVKRENRMGVAEQINALRLALEENWAITVFPEGTTTDGKSLLPFKTPMLRVLEPPPPGVMVQPVLLDYGDVGEEIGWVGEEGGVNNARRVLARKGSFELRIQYLEPFDPRDFPGRKAIAAESRRRIEAALVEALGGPLRPFAWGVGPINYPGPPPGE</sequence>
<evidence type="ECO:0000256" key="1">
    <source>
        <dbReference type="ARBA" id="ARBA00004370"/>
    </source>
</evidence>